<evidence type="ECO:0000313" key="2">
    <source>
        <dbReference type="Proteomes" id="UP001057452"/>
    </source>
</evidence>
<dbReference type="EMBL" id="CM043785">
    <property type="protein sequence ID" value="KAI4833283.1"/>
    <property type="molecule type" value="Genomic_DNA"/>
</dbReference>
<name>A0ACB9XZR5_CHAAC</name>
<reference evidence="1" key="1">
    <citation type="submission" date="2022-05" db="EMBL/GenBank/DDBJ databases">
        <title>Chromosome-level genome of Chaenocephalus aceratus.</title>
        <authorList>
            <person name="Park H."/>
        </authorList>
    </citation>
    <scope>NUCLEOTIDE SEQUENCE</scope>
    <source>
        <strain evidence="1">KU_202001</strain>
    </source>
</reference>
<gene>
    <name evidence="1" type="ORF">KUCAC02_016193</name>
</gene>
<dbReference type="Proteomes" id="UP001057452">
    <property type="component" value="Chromosome 1"/>
</dbReference>
<keyword evidence="2" id="KW-1185">Reference proteome</keyword>
<organism evidence="1 2">
    <name type="scientific">Chaenocephalus aceratus</name>
    <name type="common">Blackfin icefish</name>
    <name type="synonym">Chaenichthys aceratus</name>
    <dbReference type="NCBI Taxonomy" id="36190"/>
    <lineage>
        <taxon>Eukaryota</taxon>
        <taxon>Metazoa</taxon>
        <taxon>Chordata</taxon>
        <taxon>Craniata</taxon>
        <taxon>Vertebrata</taxon>
        <taxon>Euteleostomi</taxon>
        <taxon>Actinopterygii</taxon>
        <taxon>Neopterygii</taxon>
        <taxon>Teleostei</taxon>
        <taxon>Neoteleostei</taxon>
        <taxon>Acanthomorphata</taxon>
        <taxon>Eupercaria</taxon>
        <taxon>Perciformes</taxon>
        <taxon>Notothenioidei</taxon>
        <taxon>Channichthyidae</taxon>
        <taxon>Chaenocephalus</taxon>
    </lineage>
</organism>
<proteinExistence type="predicted"/>
<accession>A0ACB9XZR5</accession>
<protein>
    <submittedName>
        <fullName evidence="1">Uncharacterized protein</fullName>
    </submittedName>
</protein>
<sequence>MGTNPKRTVTVQMVPQLAVIDTLGNKEPNANWANEPDLQLSQVCPKTTLTSPDHTQDNSSLTAAPDITQIPNTASKGGEPVCSAVSDKPVPTNGNQTKTEPVTGGDQQMQDPSLTSRSVGEAGRDQRDSNANIKMISQADKKDICKADTALTASTIDMQNNDCRIKGPSAAEEECAKLASSSREDSNKNVPASNTNLNNPCELRHTASEPQHDDKGSSTAPKNKDTAVPQKLQEPDHMCSSSQSSVSPKETPKAQQRIETTAASHCSTTPPSKSKDVEKDSSTLPQASQITKADASEEATQINTSVSEGQQQQLGKLFKEASTMTLSPFPTPVKQLHDMEVQAVANTCSKAVSTSPSLLPFTVPRNGGAVPREAAQSLAVVYQADGGVGIHQLSMSPLPTDPRSERLTVEAEMCPNQNVGVVFPLETLSQQQDKRLGAKDAALCNTQPVYQINIEHSNPKEQGETGNSQNTTSVQKSTAKTATAEAPTLKSGKAQETAGASKAGSADSNKAALSQAAVNTKPTRAPPTATKTASKPEPRKVKAASPKQKAKAGGKASKKETKSSKQKMEQERKKEEDELREKGIHDVVWDEQGMTWEVYGASVDPESLGFAIQSHLQCKIKEQERKLVVQTSIRKSDSGADSPAHGKKNKRRQQNIFRSMLQNVRRPKCCVNPPSSSVLE</sequence>
<comment type="caution">
    <text evidence="1">The sequence shown here is derived from an EMBL/GenBank/DDBJ whole genome shotgun (WGS) entry which is preliminary data.</text>
</comment>
<evidence type="ECO:0000313" key="1">
    <source>
        <dbReference type="EMBL" id="KAI4833283.1"/>
    </source>
</evidence>